<dbReference type="Gene3D" id="2.130.10.10">
    <property type="entry name" value="YVTN repeat-like/Quinoprotein amine dehydrogenase"/>
    <property type="match status" value="1"/>
</dbReference>
<keyword evidence="3" id="KW-1185">Reference proteome</keyword>
<evidence type="ECO:0000259" key="1">
    <source>
        <dbReference type="Pfam" id="PF18962"/>
    </source>
</evidence>
<comment type="caution">
    <text evidence="2">The sequence shown here is derived from an EMBL/GenBank/DDBJ whole genome shotgun (WGS) entry which is preliminary data.</text>
</comment>
<sequence>MTSLLRTTTGSAALTVLPPNAVSENLRFVRFFNSTTGVGITFSGTSNTLPLYHTTDGGSSWQPLVGAPTLAAGDYALDCVLLGNNVWIPTHLGSILRSTDAGHTWSAATVGLPIRGVSFSDPLHGLAYAGNGNQVSVTADGGQTWTLTTPSGPMRYGVIQALPGVLGAYLSVGPSSHTYSPTDPRGSAVSTDNGATWRTIENVNYHDALVIQSPTNIWAGGYYTANNATARFTGTLLASQSNQPVKSGLAVYPNPTAGRVTISSVLPVQRVKVYNALGQLQLQVELPANAPSVDLSHLPVGVYQVVAEGKAGSQSQRLAVVR</sequence>
<protein>
    <submittedName>
        <fullName evidence="2">T9SS type A sorting domain-containing protein</fullName>
    </submittedName>
</protein>
<accession>A0ABU9LYV4</accession>
<reference evidence="2 3" key="1">
    <citation type="journal article" date="2018" name="Arch. Microbiol.">
        <title>Hymenobacter segetis sp. nov., isolated from soil.</title>
        <authorList>
            <person name="Ten L.N."/>
            <person name="Lim S.J."/>
            <person name="Kim B.O."/>
            <person name="Kang I.K."/>
            <person name="Jung H.Y."/>
        </authorList>
    </citation>
    <scope>NUCLEOTIDE SEQUENCE [LARGE SCALE GENOMIC DNA]</scope>
    <source>
        <strain evidence="2 3">S7-3-11</strain>
    </source>
</reference>
<dbReference type="Pfam" id="PF18962">
    <property type="entry name" value="Por_Secre_tail"/>
    <property type="match status" value="1"/>
</dbReference>
<dbReference type="SUPFAM" id="SSF110296">
    <property type="entry name" value="Oligoxyloglucan reducing end-specific cellobiohydrolase"/>
    <property type="match status" value="1"/>
</dbReference>
<name>A0ABU9LYV4_9BACT</name>
<organism evidence="2 3">
    <name type="scientific">Hymenobacter segetis</name>
    <dbReference type="NCBI Taxonomy" id="2025509"/>
    <lineage>
        <taxon>Bacteria</taxon>
        <taxon>Pseudomonadati</taxon>
        <taxon>Bacteroidota</taxon>
        <taxon>Cytophagia</taxon>
        <taxon>Cytophagales</taxon>
        <taxon>Hymenobacteraceae</taxon>
        <taxon>Hymenobacter</taxon>
    </lineage>
</organism>
<evidence type="ECO:0000313" key="3">
    <source>
        <dbReference type="Proteomes" id="UP001479606"/>
    </source>
</evidence>
<dbReference type="RefSeq" id="WP_342298739.1">
    <property type="nucleotide sequence ID" value="NZ_JBCEVZ010000030.1"/>
</dbReference>
<feature type="domain" description="Secretion system C-terminal sorting" evidence="1">
    <location>
        <begin position="251"/>
        <end position="319"/>
    </location>
</feature>
<dbReference type="InterPro" id="IPR015943">
    <property type="entry name" value="WD40/YVTN_repeat-like_dom_sf"/>
</dbReference>
<dbReference type="InterPro" id="IPR026444">
    <property type="entry name" value="Secre_tail"/>
</dbReference>
<dbReference type="NCBIfam" id="TIGR04183">
    <property type="entry name" value="Por_Secre_tail"/>
    <property type="match status" value="1"/>
</dbReference>
<gene>
    <name evidence="2" type="ORF">AAFH49_13045</name>
</gene>
<evidence type="ECO:0000313" key="2">
    <source>
        <dbReference type="EMBL" id="MEL5995138.1"/>
    </source>
</evidence>
<dbReference type="Proteomes" id="UP001479606">
    <property type="component" value="Unassembled WGS sequence"/>
</dbReference>
<dbReference type="CDD" id="cd15482">
    <property type="entry name" value="Sialidase_non-viral"/>
    <property type="match status" value="1"/>
</dbReference>
<proteinExistence type="predicted"/>
<dbReference type="EMBL" id="JBCEVZ010000030">
    <property type="protein sequence ID" value="MEL5995138.1"/>
    <property type="molecule type" value="Genomic_DNA"/>
</dbReference>